<comment type="subcellular location">
    <subcellularLocation>
        <location evidence="1">Secreted</location>
    </subcellularLocation>
</comment>
<accession>A0A914W325</accession>
<evidence type="ECO:0000313" key="10">
    <source>
        <dbReference type="WBParaSite" id="PSAMB.scaffold294size58623.g4470.t1"/>
    </source>
</evidence>
<feature type="region of interest" description="Disordered" evidence="7">
    <location>
        <begin position="87"/>
        <end position="120"/>
    </location>
</feature>
<evidence type="ECO:0000256" key="6">
    <source>
        <dbReference type="ARBA" id="ARBA00023320"/>
    </source>
</evidence>
<proteinExistence type="inferred from homology"/>
<keyword evidence="5" id="KW-0027">Amidation</keyword>
<evidence type="ECO:0000256" key="2">
    <source>
        <dbReference type="ARBA" id="ARBA00006356"/>
    </source>
</evidence>
<evidence type="ECO:0000256" key="8">
    <source>
        <dbReference type="SAM" id="SignalP"/>
    </source>
</evidence>
<reference evidence="10" key="1">
    <citation type="submission" date="2022-11" db="UniProtKB">
        <authorList>
            <consortium name="WormBaseParasite"/>
        </authorList>
    </citation>
    <scope>IDENTIFICATION</scope>
</reference>
<feature type="signal peptide" evidence="8">
    <location>
        <begin position="1"/>
        <end position="21"/>
    </location>
</feature>
<evidence type="ECO:0000256" key="5">
    <source>
        <dbReference type="ARBA" id="ARBA00022815"/>
    </source>
</evidence>
<evidence type="ECO:0000256" key="3">
    <source>
        <dbReference type="ARBA" id="ARBA00022525"/>
    </source>
</evidence>
<keyword evidence="3" id="KW-0964">Secreted</keyword>
<evidence type="ECO:0000313" key="9">
    <source>
        <dbReference type="Proteomes" id="UP000887566"/>
    </source>
</evidence>
<sequence length="120" mass="13351">MGPSTGFFLIATAVLCSSAASIFVPNTPYDDGDYSNIGDYQDGPNVPTSNEEDLIAMMKRYREPVRFGKRAPREPVRFGKRALREPVRFGKRDSREPIRFGKRSADPEHTEKVSVSAPTA</sequence>
<evidence type="ECO:0000256" key="4">
    <source>
        <dbReference type="ARBA" id="ARBA00022685"/>
    </source>
</evidence>
<feature type="compositionally biased region" description="Basic and acidic residues" evidence="7">
    <location>
        <begin position="87"/>
        <end position="112"/>
    </location>
</feature>
<dbReference type="GO" id="GO:0007218">
    <property type="term" value="P:neuropeptide signaling pathway"/>
    <property type="evidence" value="ECO:0007669"/>
    <property type="project" value="UniProtKB-KW"/>
</dbReference>
<keyword evidence="8" id="KW-0732">Signal</keyword>
<dbReference type="AlphaFoldDB" id="A0A914W325"/>
<dbReference type="InterPro" id="IPR002544">
    <property type="entry name" value="FMRFamid-related_peptide-like"/>
</dbReference>
<dbReference type="Proteomes" id="UP000887566">
    <property type="component" value="Unplaced"/>
</dbReference>
<dbReference type="WBParaSite" id="PSAMB.scaffold294size58623.g4470.t1">
    <property type="protein sequence ID" value="PSAMB.scaffold294size58623.g4470.t1"/>
    <property type="gene ID" value="PSAMB.scaffold294size58623.g4470"/>
</dbReference>
<evidence type="ECO:0000256" key="7">
    <source>
        <dbReference type="SAM" id="MobiDB-lite"/>
    </source>
</evidence>
<dbReference type="GO" id="GO:0005576">
    <property type="term" value="C:extracellular region"/>
    <property type="evidence" value="ECO:0007669"/>
    <property type="project" value="UniProtKB-SubCell"/>
</dbReference>
<feature type="chain" id="PRO_5037111964" evidence="8">
    <location>
        <begin position="22"/>
        <end position="120"/>
    </location>
</feature>
<keyword evidence="6" id="KW-0527">Neuropeptide</keyword>
<keyword evidence="9" id="KW-1185">Reference proteome</keyword>
<keyword evidence="4" id="KW-0165">Cleavage on pair of basic residues</keyword>
<organism evidence="9 10">
    <name type="scientific">Plectus sambesii</name>
    <dbReference type="NCBI Taxonomy" id="2011161"/>
    <lineage>
        <taxon>Eukaryota</taxon>
        <taxon>Metazoa</taxon>
        <taxon>Ecdysozoa</taxon>
        <taxon>Nematoda</taxon>
        <taxon>Chromadorea</taxon>
        <taxon>Plectida</taxon>
        <taxon>Plectina</taxon>
        <taxon>Plectoidea</taxon>
        <taxon>Plectidae</taxon>
        <taxon>Plectus</taxon>
    </lineage>
</organism>
<name>A0A914W325_9BILA</name>
<comment type="similarity">
    <text evidence="2">Belongs to the FARP (FMRFamide related peptide) family.</text>
</comment>
<evidence type="ECO:0000256" key="1">
    <source>
        <dbReference type="ARBA" id="ARBA00004613"/>
    </source>
</evidence>
<protein>
    <submittedName>
        <fullName evidence="10">Uncharacterized protein</fullName>
    </submittedName>
</protein>
<dbReference type="Pfam" id="PF01581">
    <property type="entry name" value="FARP"/>
    <property type="match status" value="3"/>
</dbReference>